<evidence type="ECO:0000256" key="8">
    <source>
        <dbReference type="HAMAP-Rule" id="MF_00692"/>
    </source>
</evidence>
<comment type="catalytic activity">
    <reaction evidence="8">
        <text>L-seryl-[protein] + UTP = O-(5'-uridylyl)-L-seryl-[protein] + diphosphate</text>
        <dbReference type="Rhea" id="RHEA:64604"/>
        <dbReference type="Rhea" id="RHEA-COMP:9863"/>
        <dbReference type="Rhea" id="RHEA-COMP:16635"/>
        <dbReference type="ChEBI" id="CHEBI:29999"/>
        <dbReference type="ChEBI" id="CHEBI:33019"/>
        <dbReference type="ChEBI" id="CHEBI:46398"/>
        <dbReference type="ChEBI" id="CHEBI:156051"/>
    </reaction>
</comment>
<dbReference type="EC" id="2.7.7.-" evidence="8"/>
<geneLocation type="plasmid" evidence="9 10">
    <name>unnamed1</name>
</geneLocation>
<dbReference type="HAMAP" id="MF_00692">
    <property type="entry name" value="SelO"/>
    <property type="match status" value="1"/>
</dbReference>
<evidence type="ECO:0000256" key="5">
    <source>
        <dbReference type="ARBA" id="ARBA00022741"/>
    </source>
</evidence>
<keyword evidence="5 8" id="KW-0547">Nucleotide-binding</keyword>
<dbReference type="GO" id="GO:0070733">
    <property type="term" value="F:AMPylase activity"/>
    <property type="evidence" value="ECO:0007669"/>
    <property type="project" value="UniProtKB-EC"/>
</dbReference>
<comment type="catalytic activity">
    <reaction evidence="8">
        <text>L-histidyl-[protein] + UTP = N(tele)-(5'-uridylyl)-L-histidyl-[protein] + diphosphate</text>
        <dbReference type="Rhea" id="RHEA:83891"/>
        <dbReference type="Rhea" id="RHEA-COMP:9745"/>
        <dbReference type="Rhea" id="RHEA-COMP:20239"/>
        <dbReference type="ChEBI" id="CHEBI:29979"/>
        <dbReference type="ChEBI" id="CHEBI:33019"/>
        <dbReference type="ChEBI" id="CHEBI:46398"/>
        <dbReference type="ChEBI" id="CHEBI:233474"/>
    </reaction>
</comment>
<dbReference type="OrthoDB" id="9776281at2"/>
<feature type="active site" description="Proton acceptor" evidence="8">
    <location>
        <position position="255"/>
    </location>
</feature>
<keyword evidence="4 8" id="KW-0479">Metal-binding</keyword>
<feature type="binding site" evidence="8">
    <location>
        <position position="265"/>
    </location>
    <ligand>
        <name>Mg(2+)</name>
        <dbReference type="ChEBI" id="CHEBI:18420"/>
    </ligand>
</feature>
<dbReference type="InterPro" id="IPR003846">
    <property type="entry name" value="SelO"/>
</dbReference>
<dbReference type="GO" id="GO:0005524">
    <property type="term" value="F:ATP binding"/>
    <property type="evidence" value="ECO:0007669"/>
    <property type="project" value="UniProtKB-UniRule"/>
</dbReference>
<keyword evidence="6 8" id="KW-0067">ATP-binding</keyword>
<feature type="binding site" evidence="8">
    <location>
        <position position="186"/>
    </location>
    <ligand>
        <name>ATP</name>
        <dbReference type="ChEBI" id="CHEBI:30616"/>
    </ligand>
</feature>
<comment type="catalytic activity">
    <reaction evidence="8">
        <text>L-tyrosyl-[protein] + UTP = O-(5'-uridylyl)-L-tyrosyl-[protein] + diphosphate</text>
        <dbReference type="Rhea" id="RHEA:83887"/>
        <dbReference type="Rhea" id="RHEA-COMP:10136"/>
        <dbReference type="Rhea" id="RHEA-COMP:20238"/>
        <dbReference type="ChEBI" id="CHEBI:33019"/>
        <dbReference type="ChEBI" id="CHEBI:46398"/>
        <dbReference type="ChEBI" id="CHEBI:46858"/>
        <dbReference type="ChEBI" id="CHEBI:90602"/>
    </reaction>
</comment>
<evidence type="ECO:0000313" key="10">
    <source>
        <dbReference type="Proteomes" id="UP000298631"/>
    </source>
</evidence>
<feature type="binding site" evidence="8">
    <location>
        <position position="127"/>
    </location>
    <ligand>
        <name>ATP</name>
        <dbReference type="ChEBI" id="CHEBI:30616"/>
    </ligand>
</feature>
<name>A0A4P8EHP7_9RHOB</name>
<keyword evidence="2 8" id="KW-0808">Transferase</keyword>
<dbReference type="AlphaFoldDB" id="A0A4P8EHP7"/>
<evidence type="ECO:0000256" key="3">
    <source>
        <dbReference type="ARBA" id="ARBA00022695"/>
    </source>
</evidence>
<evidence type="ECO:0000256" key="1">
    <source>
        <dbReference type="ARBA" id="ARBA00009747"/>
    </source>
</evidence>
<dbReference type="Pfam" id="PF02696">
    <property type="entry name" value="SelO"/>
    <property type="match status" value="1"/>
</dbReference>
<dbReference type="GO" id="GO:0030145">
    <property type="term" value="F:manganese ion binding"/>
    <property type="evidence" value="ECO:0007669"/>
    <property type="project" value="UniProtKB-UniRule"/>
</dbReference>
<keyword evidence="8" id="KW-0464">Manganese</keyword>
<keyword evidence="10" id="KW-1185">Reference proteome</keyword>
<comment type="catalytic activity">
    <reaction evidence="8">
        <text>L-seryl-[protein] + ATP = 3-O-(5'-adenylyl)-L-seryl-[protein] + diphosphate</text>
        <dbReference type="Rhea" id="RHEA:58120"/>
        <dbReference type="Rhea" id="RHEA-COMP:9863"/>
        <dbReference type="Rhea" id="RHEA-COMP:15073"/>
        <dbReference type="ChEBI" id="CHEBI:29999"/>
        <dbReference type="ChEBI" id="CHEBI:30616"/>
        <dbReference type="ChEBI" id="CHEBI:33019"/>
        <dbReference type="ChEBI" id="CHEBI:142516"/>
        <dbReference type="EC" id="2.7.7.108"/>
    </reaction>
</comment>
<comment type="catalytic activity">
    <reaction evidence="8">
        <text>L-threonyl-[protein] + ATP = 3-O-(5'-adenylyl)-L-threonyl-[protein] + diphosphate</text>
        <dbReference type="Rhea" id="RHEA:54292"/>
        <dbReference type="Rhea" id="RHEA-COMP:11060"/>
        <dbReference type="Rhea" id="RHEA-COMP:13847"/>
        <dbReference type="ChEBI" id="CHEBI:30013"/>
        <dbReference type="ChEBI" id="CHEBI:30616"/>
        <dbReference type="ChEBI" id="CHEBI:33019"/>
        <dbReference type="ChEBI" id="CHEBI:138113"/>
        <dbReference type="EC" id="2.7.7.108"/>
    </reaction>
</comment>
<keyword evidence="9" id="KW-0614">Plasmid</keyword>
<protein>
    <recommendedName>
        <fullName evidence="8">Protein nucleotidyltransferase YdiU</fullName>
        <ecNumber evidence="8">2.7.7.-</ecNumber>
    </recommendedName>
    <alternativeName>
        <fullName evidence="8">Protein adenylyltransferase YdiU</fullName>
        <ecNumber evidence="8">2.7.7.108</ecNumber>
    </alternativeName>
    <alternativeName>
        <fullName evidence="8">Protein uridylyltransferase YdiU</fullName>
        <ecNumber evidence="8">2.7.7.-</ecNumber>
    </alternativeName>
</protein>
<keyword evidence="7 8" id="KW-0460">Magnesium</keyword>
<evidence type="ECO:0000256" key="4">
    <source>
        <dbReference type="ARBA" id="ARBA00022723"/>
    </source>
</evidence>
<accession>A0A4P8EHP7</accession>
<gene>
    <name evidence="8" type="primary">ydiU</name>
    <name evidence="8" type="synonym">selO</name>
    <name evidence="9" type="ORF">EOK75_12775</name>
</gene>
<dbReference type="PANTHER" id="PTHR32057:SF14">
    <property type="entry name" value="PROTEIN ADENYLYLTRANSFERASE SELO, MITOCHONDRIAL"/>
    <property type="match status" value="1"/>
</dbReference>
<feature type="binding site" evidence="8">
    <location>
        <position position="265"/>
    </location>
    <ligand>
        <name>ATP</name>
        <dbReference type="ChEBI" id="CHEBI:30616"/>
    </ligand>
</feature>
<feature type="binding site" evidence="8">
    <location>
        <position position="179"/>
    </location>
    <ligand>
        <name>ATP</name>
        <dbReference type="ChEBI" id="CHEBI:30616"/>
    </ligand>
</feature>
<keyword evidence="3 8" id="KW-0548">Nucleotidyltransferase</keyword>
<dbReference type="EC" id="2.7.7.108" evidence="8"/>
<proteinExistence type="inferred from homology"/>
<feature type="binding site" evidence="8">
    <location>
        <position position="92"/>
    </location>
    <ligand>
        <name>ATP</name>
        <dbReference type="ChEBI" id="CHEBI:30616"/>
    </ligand>
</feature>
<evidence type="ECO:0000313" key="9">
    <source>
        <dbReference type="EMBL" id="QCO56690.1"/>
    </source>
</evidence>
<feature type="binding site" evidence="8">
    <location>
        <position position="128"/>
    </location>
    <ligand>
        <name>ATP</name>
        <dbReference type="ChEBI" id="CHEBI:30616"/>
    </ligand>
</feature>
<dbReference type="KEGG" id="pseb:EOK75_12775"/>
<evidence type="ECO:0000256" key="7">
    <source>
        <dbReference type="ARBA" id="ARBA00022842"/>
    </source>
</evidence>
<feature type="binding site" evidence="8">
    <location>
        <position position="115"/>
    </location>
    <ligand>
        <name>ATP</name>
        <dbReference type="ChEBI" id="CHEBI:30616"/>
    </ligand>
</feature>
<feature type="binding site" evidence="8">
    <location>
        <position position="256"/>
    </location>
    <ligand>
        <name>Mg(2+)</name>
        <dbReference type="ChEBI" id="CHEBI:18420"/>
    </ligand>
</feature>
<evidence type="ECO:0000256" key="2">
    <source>
        <dbReference type="ARBA" id="ARBA00022679"/>
    </source>
</evidence>
<feature type="binding site" evidence="8">
    <location>
        <position position="95"/>
    </location>
    <ligand>
        <name>ATP</name>
        <dbReference type="ChEBI" id="CHEBI:30616"/>
    </ligand>
</feature>
<reference evidence="9 10" key="1">
    <citation type="submission" date="2019-05" db="EMBL/GenBank/DDBJ databases">
        <title>Pseudorhodobacter turbinis sp. nov., isolated from the gut of the Korean turban shell.</title>
        <authorList>
            <person name="Jeong Y.-S."/>
            <person name="Kang W.-R."/>
            <person name="Bae J.-W."/>
        </authorList>
    </citation>
    <scope>NUCLEOTIDE SEQUENCE [LARGE SCALE GENOMIC DNA]</scope>
    <source>
        <strain evidence="9 10">S12M18</strain>
        <plasmid evidence="9 10">unnamed1</plasmid>
    </source>
</reference>
<dbReference type="Proteomes" id="UP000298631">
    <property type="component" value="Plasmid unnamed1"/>
</dbReference>
<dbReference type="PANTHER" id="PTHR32057">
    <property type="entry name" value="PROTEIN ADENYLYLTRANSFERASE SELO, MITOCHONDRIAL"/>
    <property type="match status" value="1"/>
</dbReference>
<comment type="similarity">
    <text evidence="1 8">Belongs to the SELO family.</text>
</comment>
<sequence>MTAQPDFGFAFDNSYARDLEGFYVDWQGTAAPSPEVICLNLALAEGLGLDAAALTGDAGAQILSGAVAPAGAHPLAMAYAGHQFGGFSPQLGDGRALLLGEVIDKQGRRRDIHLKGSGRTPFSRGGDGKAVLGPVLREYLMGEAMHALGIPTTRALAATATGQSVMREGGPQPGAVLARVADSHLRVGSFQFFAARGEVARTRQLLAYCIARHDPDLAGKPDAALLFLRNVIKRQADLVAQWMGVGFIHGVMNTDNTTISGETIDYGPCAFMDQYDPATVFSSIDRQGRYAYGNQPAVARWNLARLAETLLPLLAEDEEEAIRLATGEIDGFIAQHEAAWLKVMRAKLGLKVPQEGDAALATTFLAAMEGQGADFTNSFRALSSVLRGEERALAAQFTDPQVALDWQTQWQARLAAEGEDAGRAAALDAVNPIYIPRNHLVEAALTAAANGDMQPFEVLHNVLAAPFTAREGLNRFAQPAPEGFGTYRTFCGT</sequence>
<dbReference type="GO" id="GO:0000287">
    <property type="term" value="F:magnesium ion binding"/>
    <property type="evidence" value="ECO:0007669"/>
    <property type="project" value="UniProtKB-UniRule"/>
</dbReference>
<feature type="binding site" evidence="8">
    <location>
        <position position="94"/>
    </location>
    <ligand>
        <name>ATP</name>
        <dbReference type="ChEBI" id="CHEBI:30616"/>
    </ligand>
</feature>
<organism evidence="9 10">
    <name type="scientific">Pseudorhodobacter turbinis</name>
    <dbReference type="NCBI Taxonomy" id="2500533"/>
    <lineage>
        <taxon>Bacteria</taxon>
        <taxon>Pseudomonadati</taxon>
        <taxon>Pseudomonadota</taxon>
        <taxon>Alphaproteobacteria</taxon>
        <taxon>Rhodobacterales</taxon>
        <taxon>Paracoccaceae</taxon>
        <taxon>Pseudorhodobacter</taxon>
    </lineage>
</organism>
<comment type="cofactor">
    <cofactor evidence="8">
        <name>Mg(2+)</name>
        <dbReference type="ChEBI" id="CHEBI:18420"/>
    </cofactor>
    <cofactor evidence="8">
        <name>Mn(2+)</name>
        <dbReference type="ChEBI" id="CHEBI:29035"/>
    </cofactor>
</comment>
<dbReference type="RefSeq" id="WP_137194469.1">
    <property type="nucleotide sequence ID" value="NZ_CP039965.1"/>
</dbReference>
<dbReference type="NCBIfam" id="NF000658">
    <property type="entry name" value="PRK00029.1"/>
    <property type="match status" value="1"/>
</dbReference>
<evidence type="ECO:0000256" key="6">
    <source>
        <dbReference type="ARBA" id="ARBA00022840"/>
    </source>
</evidence>
<comment type="function">
    <text evidence="8">Nucleotidyltransferase involved in the post-translational modification of proteins. It can catalyze the addition of adenosine monophosphate (AMP) or uridine monophosphate (UMP) to a protein, resulting in modifications known as AMPylation and UMPylation.</text>
</comment>
<comment type="catalytic activity">
    <reaction evidence="8">
        <text>L-tyrosyl-[protein] + ATP = O-(5'-adenylyl)-L-tyrosyl-[protein] + diphosphate</text>
        <dbReference type="Rhea" id="RHEA:54288"/>
        <dbReference type="Rhea" id="RHEA-COMP:10136"/>
        <dbReference type="Rhea" id="RHEA-COMP:13846"/>
        <dbReference type="ChEBI" id="CHEBI:30616"/>
        <dbReference type="ChEBI" id="CHEBI:33019"/>
        <dbReference type="ChEBI" id="CHEBI:46858"/>
        <dbReference type="ChEBI" id="CHEBI:83624"/>
        <dbReference type="EC" id="2.7.7.108"/>
    </reaction>
</comment>
<dbReference type="EMBL" id="CP039965">
    <property type="protein sequence ID" value="QCO56690.1"/>
    <property type="molecule type" value="Genomic_DNA"/>
</dbReference>